<dbReference type="EMBL" id="CM056741">
    <property type="protein sequence ID" value="KAJ8682156.1"/>
    <property type="molecule type" value="Genomic_DNA"/>
</dbReference>
<sequence>MANSKRKFTETTNISDITPYKPNILLKAKVTAKTSLEDFISNGKEAIMFSCQLLDNTSEIRMTFFADQAKKFFETIQMGKIYQIQYFKVKTAQKQYNDLDHAYELNAVNNTIFDIDDTTPSKFIKLRMNFENLETISQLKEDCCKDIIAVIKSFDDVQETYSSIKNVTYKKRDLELIDTSETMITLTLWGDHSTEFKSQIGDVIAVKRAKVNIYQGIVKLSSTNSSIIIYNYDGKERKSLQDYWANIKK</sequence>
<keyword evidence="2" id="KW-1185">Reference proteome</keyword>
<evidence type="ECO:0000313" key="2">
    <source>
        <dbReference type="Proteomes" id="UP001239111"/>
    </source>
</evidence>
<name>A0ACC2PGJ6_9HYME</name>
<organism evidence="1 2">
    <name type="scientific">Eretmocerus hayati</name>
    <dbReference type="NCBI Taxonomy" id="131215"/>
    <lineage>
        <taxon>Eukaryota</taxon>
        <taxon>Metazoa</taxon>
        <taxon>Ecdysozoa</taxon>
        <taxon>Arthropoda</taxon>
        <taxon>Hexapoda</taxon>
        <taxon>Insecta</taxon>
        <taxon>Pterygota</taxon>
        <taxon>Neoptera</taxon>
        <taxon>Endopterygota</taxon>
        <taxon>Hymenoptera</taxon>
        <taxon>Apocrita</taxon>
        <taxon>Proctotrupomorpha</taxon>
        <taxon>Chalcidoidea</taxon>
        <taxon>Aphelinidae</taxon>
        <taxon>Aphelininae</taxon>
        <taxon>Eretmocerus</taxon>
    </lineage>
</organism>
<proteinExistence type="predicted"/>
<reference evidence="1" key="1">
    <citation type="submission" date="2023-04" db="EMBL/GenBank/DDBJ databases">
        <title>A chromosome-level genome assembly of the parasitoid wasp Eretmocerus hayati.</title>
        <authorList>
            <person name="Zhong Y."/>
            <person name="Liu S."/>
            <person name="Liu Y."/>
        </authorList>
    </citation>
    <scope>NUCLEOTIDE SEQUENCE</scope>
    <source>
        <strain evidence="1">ZJU_SS_LIU_2023</strain>
    </source>
</reference>
<accession>A0ACC2PGJ6</accession>
<dbReference type="Proteomes" id="UP001239111">
    <property type="component" value="Chromosome 1"/>
</dbReference>
<protein>
    <submittedName>
        <fullName evidence="1">Uncharacterized protein</fullName>
    </submittedName>
</protein>
<evidence type="ECO:0000313" key="1">
    <source>
        <dbReference type="EMBL" id="KAJ8682156.1"/>
    </source>
</evidence>
<comment type="caution">
    <text evidence="1">The sequence shown here is derived from an EMBL/GenBank/DDBJ whole genome shotgun (WGS) entry which is preliminary data.</text>
</comment>
<gene>
    <name evidence="1" type="ORF">QAD02_017948</name>
</gene>